<feature type="domain" description="Alanine racemase N-terminal" evidence="4">
    <location>
        <begin position="19"/>
        <end position="242"/>
    </location>
</feature>
<evidence type="ECO:0000256" key="3">
    <source>
        <dbReference type="RuleBase" id="RU004514"/>
    </source>
</evidence>
<keyword evidence="6" id="KW-1185">Reference proteome</keyword>
<feature type="modified residue" description="N6-(pyridoxal phosphate)lysine" evidence="2">
    <location>
        <position position="45"/>
    </location>
</feature>
<protein>
    <recommendedName>
        <fullName evidence="2">Pyridoxal phosphate homeostasis protein</fullName>
        <shortName evidence="2">PLP homeostasis protein</shortName>
    </recommendedName>
</protein>
<dbReference type="SUPFAM" id="SSF51419">
    <property type="entry name" value="PLP-binding barrel"/>
    <property type="match status" value="1"/>
</dbReference>
<accession>A0ABW1I8G4</accession>
<sequence>MTQEASPERRAELERRLGEVRARIAEACAAAGRDPDEVELLAVTKTIPAADVAALVDLGLVAFGENRAQEAAAKVEELRALRPTATVRWHFVGGLQRNKARLVVPWVTRVESVDSSRLAAALDKAVLRALDEGVRTEPLPVLVQYSVDGDPDRGGVPDEGLLALADQVADASGLVLRGLMSVAPLGADVEEAFAAIEAAGRRVRSAHPGATVLSAGMSADLEVAIRHGSTVARVGTALVGDRTLTSP</sequence>
<dbReference type="Pfam" id="PF01168">
    <property type="entry name" value="Ala_racemase_N"/>
    <property type="match status" value="1"/>
</dbReference>
<comment type="function">
    <text evidence="2">Pyridoxal 5'-phosphate (PLP)-binding protein, which is involved in PLP homeostasis.</text>
</comment>
<comment type="similarity">
    <text evidence="2 3">Belongs to the pyridoxal phosphate-binding protein YggS/PROSC family.</text>
</comment>
<evidence type="ECO:0000256" key="1">
    <source>
        <dbReference type="ARBA" id="ARBA00022898"/>
    </source>
</evidence>
<dbReference type="NCBIfam" id="TIGR00044">
    <property type="entry name" value="YggS family pyridoxal phosphate-dependent enzyme"/>
    <property type="match status" value="1"/>
</dbReference>
<dbReference type="PANTHER" id="PTHR10146">
    <property type="entry name" value="PROLINE SYNTHETASE CO-TRANSCRIBED BACTERIAL HOMOLOG PROTEIN"/>
    <property type="match status" value="1"/>
</dbReference>
<gene>
    <name evidence="5" type="ORF">ACFQH9_16770</name>
</gene>
<proteinExistence type="inferred from homology"/>
<dbReference type="Proteomes" id="UP001596119">
    <property type="component" value="Unassembled WGS sequence"/>
</dbReference>
<dbReference type="InterPro" id="IPR029066">
    <property type="entry name" value="PLP-binding_barrel"/>
</dbReference>
<evidence type="ECO:0000259" key="4">
    <source>
        <dbReference type="Pfam" id="PF01168"/>
    </source>
</evidence>
<organism evidence="5 6">
    <name type="scientific">Pseudonocardia lutea</name>
    <dbReference type="NCBI Taxonomy" id="2172015"/>
    <lineage>
        <taxon>Bacteria</taxon>
        <taxon>Bacillati</taxon>
        <taxon>Actinomycetota</taxon>
        <taxon>Actinomycetes</taxon>
        <taxon>Pseudonocardiales</taxon>
        <taxon>Pseudonocardiaceae</taxon>
        <taxon>Pseudonocardia</taxon>
    </lineage>
</organism>
<keyword evidence="1 2" id="KW-0663">Pyridoxal phosphate</keyword>
<evidence type="ECO:0000313" key="6">
    <source>
        <dbReference type="Proteomes" id="UP001596119"/>
    </source>
</evidence>
<name>A0ABW1I8G4_9PSEU</name>
<dbReference type="HAMAP" id="MF_02087">
    <property type="entry name" value="PLP_homeostasis"/>
    <property type="match status" value="1"/>
</dbReference>
<dbReference type="RefSeq" id="WP_379567064.1">
    <property type="nucleotide sequence ID" value="NZ_JBHSQK010000040.1"/>
</dbReference>
<dbReference type="PANTHER" id="PTHR10146:SF14">
    <property type="entry name" value="PYRIDOXAL PHOSPHATE HOMEOSTASIS PROTEIN"/>
    <property type="match status" value="1"/>
</dbReference>
<dbReference type="InterPro" id="IPR001608">
    <property type="entry name" value="Ala_racemase_N"/>
</dbReference>
<dbReference type="EMBL" id="JBHSQK010000040">
    <property type="protein sequence ID" value="MFC5949928.1"/>
    <property type="molecule type" value="Genomic_DNA"/>
</dbReference>
<dbReference type="PIRSF" id="PIRSF004848">
    <property type="entry name" value="YBL036c_PLPDEIII"/>
    <property type="match status" value="1"/>
</dbReference>
<evidence type="ECO:0000313" key="5">
    <source>
        <dbReference type="EMBL" id="MFC5949928.1"/>
    </source>
</evidence>
<dbReference type="InterPro" id="IPR011078">
    <property type="entry name" value="PyrdxlP_homeostasis"/>
</dbReference>
<comment type="caution">
    <text evidence="5">The sequence shown here is derived from an EMBL/GenBank/DDBJ whole genome shotgun (WGS) entry which is preliminary data.</text>
</comment>
<dbReference type="Gene3D" id="3.20.20.10">
    <property type="entry name" value="Alanine racemase"/>
    <property type="match status" value="1"/>
</dbReference>
<reference evidence="6" key="1">
    <citation type="journal article" date="2019" name="Int. J. Syst. Evol. Microbiol.">
        <title>The Global Catalogue of Microorganisms (GCM) 10K type strain sequencing project: providing services to taxonomists for standard genome sequencing and annotation.</title>
        <authorList>
            <consortium name="The Broad Institute Genomics Platform"/>
            <consortium name="The Broad Institute Genome Sequencing Center for Infectious Disease"/>
            <person name="Wu L."/>
            <person name="Ma J."/>
        </authorList>
    </citation>
    <scope>NUCLEOTIDE SEQUENCE [LARGE SCALE GENOMIC DNA]</scope>
    <source>
        <strain evidence="6">CGMCC 4.7397</strain>
    </source>
</reference>
<dbReference type="CDD" id="cd00635">
    <property type="entry name" value="PLPDE_III_YBL036c_like"/>
    <property type="match status" value="1"/>
</dbReference>
<evidence type="ECO:0000256" key="2">
    <source>
        <dbReference type="HAMAP-Rule" id="MF_02087"/>
    </source>
</evidence>
<dbReference type="PROSITE" id="PS01211">
    <property type="entry name" value="UPF0001"/>
    <property type="match status" value="1"/>
</dbReference>